<dbReference type="InterPro" id="IPR011042">
    <property type="entry name" value="6-blade_b-propeller_TolB-like"/>
</dbReference>
<keyword evidence="2" id="KW-0732">Signal</keyword>
<dbReference type="PANTHER" id="PTHR19328:SF13">
    <property type="entry name" value="HIPL1 PROTEIN"/>
    <property type="match status" value="1"/>
</dbReference>
<proteinExistence type="predicted"/>
<dbReference type="InterPro" id="IPR011041">
    <property type="entry name" value="Quinoprot_gluc/sorb_DH_b-prop"/>
</dbReference>
<dbReference type="Proteomes" id="UP000198215">
    <property type="component" value="Chromosome I"/>
</dbReference>
<feature type="signal peptide" evidence="2">
    <location>
        <begin position="1"/>
        <end position="22"/>
    </location>
</feature>
<keyword evidence="5" id="KW-1185">Reference proteome</keyword>
<feature type="domain" description="Glucose/Sorbosone dehydrogenase" evidence="3">
    <location>
        <begin position="91"/>
        <end position="382"/>
    </location>
</feature>
<evidence type="ECO:0000313" key="4">
    <source>
        <dbReference type="EMBL" id="SCG70344.1"/>
    </source>
</evidence>
<dbReference type="SUPFAM" id="SSF50952">
    <property type="entry name" value="Soluble quinoprotein glucose dehydrogenase"/>
    <property type="match status" value="1"/>
</dbReference>
<protein>
    <submittedName>
        <fullName evidence="4">Glucose/arabinose dehydrogenase, beta-propeller fold</fullName>
    </submittedName>
</protein>
<evidence type="ECO:0000313" key="5">
    <source>
        <dbReference type="Proteomes" id="UP000198215"/>
    </source>
</evidence>
<dbReference type="AlphaFoldDB" id="A0A1C5JIB6"/>
<feature type="region of interest" description="Disordered" evidence="1">
    <location>
        <begin position="23"/>
        <end position="60"/>
    </location>
</feature>
<reference evidence="5" key="1">
    <citation type="submission" date="2016-06" db="EMBL/GenBank/DDBJ databases">
        <authorList>
            <person name="Varghese N."/>
            <person name="Submissions Spin"/>
        </authorList>
    </citation>
    <scope>NUCLEOTIDE SEQUENCE [LARGE SCALE GENOMIC DNA]</scope>
    <source>
        <strain evidence="5">DSM 45161</strain>
    </source>
</reference>
<dbReference type="EMBL" id="LT607753">
    <property type="protein sequence ID" value="SCG70344.1"/>
    <property type="molecule type" value="Genomic_DNA"/>
</dbReference>
<feature type="compositionally biased region" description="Pro residues" evidence="1">
    <location>
        <begin position="49"/>
        <end position="59"/>
    </location>
</feature>
<dbReference type="Pfam" id="PF07995">
    <property type="entry name" value="GSDH"/>
    <property type="match status" value="1"/>
</dbReference>
<sequence length="410" mass="42395">MRRRVVPVVVTVLALLPGTAEAVAGEQPRGRPLAPPATTLVGQPAAAPLAPPATTPLAPPAADVGQPPPVGPPAAAGFDFTRPQVVATGLAAPWGLGFLPDGSALVAQRDRGTVLRVRPGRPPRQVARIAGVVAGGEAGLLGLAVSPTFRRDRLVYVCFTTAADIRIVRFPLHAPHAAQVVLSGVPRAAFHAGGRIAFGPDGMLYAGIGDVGVPAAAQDPASRNGKILRIRPDGAVPADNPFPGSPVYSSGHRNVQGLAWDGWGRLFATEFGQSTWDEVNLIVPGGNYGWPVVEGPGGDPRFRDPVLVWRPAEASPSGATIAGGTLFVAALRGARLWAVPLDAAGRPGTPVAELLGRYGRLRTVERAPDGALWVATSNRDGRGTPAPDDDRILRFTGAGQPTPATRPTRP</sequence>
<dbReference type="InterPro" id="IPR012938">
    <property type="entry name" value="Glc/Sorbosone_DH"/>
</dbReference>
<evidence type="ECO:0000259" key="3">
    <source>
        <dbReference type="Pfam" id="PF07995"/>
    </source>
</evidence>
<dbReference type="RefSeq" id="WP_088977943.1">
    <property type="nucleotide sequence ID" value="NZ_LT607753.1"/>
</dbReference>
<dbReference type="Gene3D" id="2.120.10.30">
    <property type="entry name" value="TolB, C-terminal domain"/>
    <property type="match status" value="1"/>
</dbReference>
<organism evidence="4 5">
    <name type="scientific">Micromonospora coxensis</name>
    <dbReference type="NCBI Taxonomy" id="356852"/>
    <lineage>
        <taxon>Bacteria</taxon>
        <taxon>Bacillati</taxon>
        <taxon>Actinomycetota</taxon>
        <taxon>Actinomycetes</taxon>
        <taxon>Micromonosporales</taxon>
        <taxon>Micromonosporaceae</taxon>
        <taxon>Micromonospora</taxon>
    </lineage>
</organism>
<accession>A0A1C5JIB6</accession>
<gene>
    <name evidence="4" type="ORF">GA0070614_4676</name>
</gene>
<evidence type="ECO:0000256" key="2">
    <source>
        <dbReference type="SAM" id="SignalP"/>
    </source>
</evidence>
<feature type="region of interest" description="Disordered" evidence="1">
    <location>
        <begin position="376"/>
        <end position="410"/>
    </location>
</feature>
<dbReference type="PANTHER" id="PTHR19328">
    <property type="entry name" value="HEDGEHOG-INTERACTING PROTEIN"/>
    <property type="match status" value="1"/>
</dbReference>
<evidence type="ECO:0000256" key="1">
    <source>
        <dbReference type="SAM" id="MobiDB-lite"/>
    </source>
</evidence>
<name>A0A1C5JIB6_9ACTN</name>
<dbReference type="OrthoDB" id="9770043at2"/>
<feature type="chain" id="PRO_5008719708" evidence="2">
    <location>
        <begin position="23"/>
        <end position="410"/>
    </location>
</feature>